<feature type="compositionally biased region" description="Polar residues" evidence="1">
    <location>
        <begin position="1"/>
        <end position="10"/>
    </location>
</feature>
<dbReference type="VEuPathDB" id="FungiDB:MELLADRAFT_87644"/>
<dbReference type="OrthoDB" id="3358841at2759"/>
<protein>
    <submittedName>
        <fullName evidence="2">Uncharacterized protein</fullName>
    </submittedName>
</protein>
<dbReference type="InParanoid" id="F4RP64"/>
<dbReference type="KEGG" id="mlr:MELLADRAFT_87644"/>
<dbReference type="GeneID" id="18934589"/>
<evidence type="ECO:0000313" key="3">
    <source>
        <dbReference type="Proteomes" id="UP000001072"/>
    </source>
</evidence>
<proteinExistence type="predicted"/>
<gene>
    <name evidence="2" type="ORF">MELLADRAFT_87644</name>
</gene>
<evidence type="ECO:0000313" key="2">
    <source>
        <dbReference type="EMBL" id="EGG05762.1"/>
    </source>
</evidence>
<feature type="compositionally biased region" description="Basic and acidic residues" evidence="1">
    <location>
        <begin position="11"/>
        <end position="46"/>
    </location>
</feature>
<dbReference type="Proteomes" id="UP000001072">
    <property type="component" value="Unassembled WGS sequence"/>
</dbReference>
<organism evidence="3">
    <name type="scientific">Melampsora larici-populina (strain 98AG31 / pathotype 3-4-7)</name>
    <name type="common">Poplar leaf rust fungus</name>
    <dbReference type="NCBI Taxonomy" id="747676"/>
    <lineage>
        <taxon>Eukaryota</taxon>
        <taxon>Fungi</taxon>
        <taxon>Dikarya</taxon>
        <taxon>Basidiomycota</taxon>
        <taxon>Pucciniomycotina</taxon>
        <taxon>Pucciniomycetes</taxon>
        <taxon>Pucciniales</taxon>
        <taxon>Melampsoraceae</taxon>
        <taxon>Melampsora</taxon>
    </lineage>
</organism>
<reference evidence="3" key="1">
    <citation type="journal article" date="2011" name="Proc. Natl. Acad. Sci. U.S.A.">
        <title>Obligate biotrophy features unraveled by the genomic analysis of rust fungi.</title>
        <authorList>
            <person name="Duplessis S."/>
            <person name="Cuomo C.A."/>
            <person name="Lin Y.-C."/>
            <person name="Aerts A."/>
            <person name="Tisserant E."/>
            <person name="Veneault-Fourrey C."/>
            <person name="Joly D.L."/>
            <person name="Hacquard S."/>
            <person name="Amselem J."/>
            <person name="Cantarel B.L."/>
            <person name="Chiu R."/>
            <person name="Coutinho P.M."/>
            <person name="Feau N."/>
            <person name="Field M."/>
            <person name="Frey P."/>
            <person name="Gelhaye E."/>
            <person name="Goldberg J."/>
            <person name="Grabherr M.G."/>
            <person name="Kodira C.D."/>
            <person name="Kohler A."/>
            <person name="Kuees U."/>
            <person name="Lindquist E.A."/>
            <person name="Lucas S.M."/>
            <person name="Mago R."/>
            <person name="Mauceli E."/>
            <person name="Morin E."/>
            <person name="Murat C."/>
            <person name="Pangilinan J.L."/>
            <person name="Park R."/>
            <person name="Pearson M."/>
            <person name="Quesneville H."/>
            <person name="Rouhier N."/>
            <person name="Sakthikumar S."/>
            <person name="Salamov A.A."/>
            <person name="Schmutz J."/>
            <person name="Selles B."/>
            <person name="Shapiro H."/>
            <person name="Tanguay P."/>
            <person name="Tuskan G.A."/>
            <person name="Henrissat B."/>
            <person name="Van de Peer Y."/>
            <person name="Rouze P."/>
            <person name="Ellis J.G."/>
            <person name="Dodds P.N."/>
            <person name="Schein J.E."/>
            <person name="Zhong S."/>
            <person name="Hamelin R.C."/>
            <person name="Grigoriev I.V."/>
            <person name="Szabo L.J."/>
            <person name="Martin F."/>
        </authorList>
    </citation>
    <scope>NUCLEOTIDE SEQUENCE [LARGE SCALE GENOMIC DNA]</scope>
    <source>
        <strain evidence="3">98AG31 / pathotype 3-4-7</strain>
    </source>
</reference>
<keyword evidence="3" id="KW-1185">Reference proteome</keyword>
<name>F4RP64_MELLP</name>
<dbReference type="AlphaFoldDB" id="F4RP64"/>
<feature type="compositionally biased region" description="Basic and acidic residues" evidence="1">
    <location>
        <begin position="64"/>
        <end position="75"/>
    </location>
</feature>
<dbReference type="EMBL" id="GL883111">
    <property type="protein sequence ID" value="EGG05762.1"/>
    <property type="molecule type" value="Genomic_DNA"/>
</dbReference>
<sequence>MVETFIMQTTFEDHKHSASQHHKGEDHNITKKESERLSKNEERRELGQPTEGGSAGRAQVASKDPQDFDTKRGGQGDHLPNTNPII</sequence>
<evidence type="ECO:0000256" key="1">
    <source>
        <dbReference type="SAM" id="MobiDB-lite"/>
    </source>
</evidence>
<dbReference type="RefSeq" id="XP_007410818.1">
    <property type="nucleotide sequence ID" value="XM_007410756.1"/>
</dbReference>
<accession>F4RP64</accession>
<feature type="region of interest" description="Disordered" evidence="1">
    <location>
        <begin position="1"/>
        <end position="86"/>
    </location>
</feature>
<dbReference type="HOGENOM" id="CLU_2498322_0_0_1"/>